<evidence type="ECO:0000259" key="1">
    <source>
        <dbReference type="Pfam" id="PF21926"/>
    </source>
</evidence>
<dbReference type="SUPFAM" id="SSF55729">
    <property type="entry name" value="Acyl-CoA N-acyltransferases (Nat)"/>
    <property type="match status" value="1"/>
</dbReference>
<dbReference type="AlphaFoldDB" id="K2N1X5"/>
<dbReference type="InterPro" id="IPR054597">
    <property type="entry name" value="FeeM_cat"/>
</dbReference>
<keyword evidence="3" id="KW-1185">Reference proteome</keyword>
<sequence length="253" mass="29474">MSERRFARDDTGQGRVSTFSRNVLSVLEKIEYRRCDTGEDLEAIYRLRYKSFRKHGLLLSETVDQRMVDDLDSAPNCHKFGVFMDGELVSTIRLHHLTRETPFAPAMTVFGNVLQPRLDRGESFIDPSRLSIDPDLYGVHRVMPHITLRLAFIANIHFRTVACIFMIREEHTAFYARNFQATQVGHPRPYPPFTMPIYLYETRYDLNMQRTIDRFPFYYSTPMEQRMLFARPGPGELAPLTVLPTARYINKAA</sequence>
<feature type="domain" description="N-acyl amino acid synthase FeeM catalytic core" evidence="1">
    <location>
        <begin position="43"/>
        <end position="201"/>
    </location>
</feature>
<accession>K2N1X5</accession>
<dbReference type="PATRIC" id="fig|391937.3.peg.2805"/>
<dbReference type="STRING" id="391937.NA2_13667"/>
<reference evidence="2 3" key="1">
    <citation type="journal article" date="2012" name="J. Bacteriol.">
        <title>Genome Sequence of Nitratireductor pacificus Type Strain pht-3B.</title>
        <authorList>
            <person name="Lai Q."/>
            <person name="Li G."/>
            <person name="Shao Z."/>
        </authorList>
    </citation>
    <scope>NUCLEOTIDE SEQUENCE [LARGE SCALE GENOMIC DNA]</scope>
    <source>
        <strain evidence="3">pht-3B</strain>
    </source>
</reference>
<dbReference type="Proteomes" id="UP000006786">
    <property type="component" value="Unassembled WGS sequence"/>
</dbReference>
<gene>
    <name evidence="2" type="ORF">NA2_13667</name>
</gene>
<dbReference type="Gene3D" id="3.40.630.30">
    <property type="match status" value="1"/>
</dbReference>
<dbReference type="EMBL" id="AMRM01000015">
    <property type="protein sequence ID" value="EKF18203.1"/>
    <property type="molecule type" value="Genomic_DNA"/>
</dbReference>
<organism evidence="2 3">
    <name type="scientific">Nitratireductor pacificus pht-3B</name>
    <dbReference type="NCBI Taxonomy" id="391937"/>
    <lineage>
        <taxon>Bacteria</taxon>
        <taxon>Pseudomonadati</taxon>
        <taxon>Pseudomonadota</taxon>
        <taxon>Alphaproteobacteria</taxon>
        <taxon>Hyphomicrobiales</taxon>
        <taxon>Phyllobacteriaceae</taxon>
        <taxon>Nitratireductor</taxon>
    </lineage>
</organism>
<dbReference type="InterPro" id="IPR016181">
    <property type="entry name" value="Acyl_CoA_acyltransferase"/>
</dbReference>
<dbReference type="eggNOG" id="COG3916">
    <property type="taxonomic scope" value="Bacteria"/>
</dbReference>
<dbReference type="Pfam" id="PF21926">
    <property type="entry name" value="FeeM"/>
    <property type="match status" value="1"/>
</dbReference>
<comment type="caution">
    <text evidence="2">The sequence shown here is derived from an EMBL/GenBank/DDBJ whole genome shotgun (WGS) entry which is preliminary data.</text>
</comment>
<protein>
    <recommendedName>
        <fullName evidence="1">N-acyl amino acid synthase FeeM catalytic core domain-containing protein</fullName>
    </recommendedName>
</protein>
<evidence type="ECO:0000313" key="3">
    <source>
        <dbReference type="Proteomes" id="UP000006786"/>
    </source>
</evidence>
<name>K2N1X5_9HYPH</name>
<proteinExistence type="predicted"/>
<evidence type="ECO:0000313" key="2">
    <source>
        <dbReference type="EMBL" id="EKF18203.1"/>
    </source>
</evidence>